<keyword evidence="8" id="KW-1185">Reference proteome</keyword>
<dbReference type="InterPro" id="IPR002403">
    <property type="entry name" value="Cyt_P450_E_grp-IV"/>
</dbReference>
<dbReference type="SUPFAM" id="SSF48264">
    <property type="entry name" value="Cytochrome P450"/>
    <property type="match status" value="1"/>
</dbReference>
<comment type="cofactor">
    <cofactor evidence="1 5">
        <name>heme</name>
        <dbReference type="ChEBI" id="CHEBI:30413"/>
    </cofactor>
</comment>
<dbReference type="PRINTS" id="PR00385">
    <property type="entry name" value="P450"/>
</dbReference>
<dbReference type="CDD" id="cd11060">
    <property type="entry name" value="CYP57A1-like"/>
    <property type="match status" value="1"/>
</dbReference>
<evidence type="ECO:0000313" key="7">
    <source>
        <dbReference type="EMBL" id="KAK6334433.1"/>
    </source>
</evidence>
<evidence type="ECO:0000256" key="4">
    <source>
        <dbReference type="ARBA" id="ARBA00023004"/>
    </source>
</evidence>
<dbReference type="EMBL" id="JAVHNS010000015">
    <property type="protein sequence ID" value="KAK6334433.1"/>
    <property type="molecule type" value="Genomic_DNA"/>
</dbReference>
<sequence length="521" mass="58825">MALILILIAVAPLLGLLQLLYTRYKPYLRRIPGPFVASFTNAWRLKANLSRRPELIHKALHKKHGDLVRIGPNCVSVGAATEVKTIYGITRLFQKSKFYPVTRPIAAGKEVLGVFDVTSEELHKNLKRPIGHAYAMSTLLDYEPYVDSTVQVLQRRLEELYVNKDKVCDLGEWLHWTAFDVVGEMTFSRRLGFLEQGKDVDGVIEGTQGQLDYLAVIGQMPFLGMSSGEDLRKTGYMLIIGLDHLLMKNPLRIWWKGNPTSPVTKFALNCMQQRLQEKEKGDNSKRKDFLSKFLDAADKYEGKIPREQVIGWAAANVFAGSDTTAISLRAIMFNLMKYPAALHTLRTEFADAGLSATTIPKYSQTNSLPYLSAIIKESLRLHPAVGILLERIVPAGGVTLCGEFIPEGTIVGCNPWVIHHDQRVYGADAEFFRPERWIEATDEQKADMERSYLVFGSGKRTCIGKNISLLEIYKIVPWLVMRYEFQLVRPNDELKIHNSWFVGQTGLDVYITRRDAADCAV</sequence>
<dbReference type="FunFam" id="1.10.630.10:FF:000050">
    <property type="entry name" value="Cytochrome P450 monooxygenase"/>
    <property type="match status" value="1"/>
</dbReference>
<dbReference type="PANTHER" id="PTHR24305">
    <property type="entry name" value="CYTOCHROME P450"/>
    <property type="match status" value="1"/>
</dbReference>
<reference evidence="7 8" key="1">
    <citation type="submission" date="2019-10" db="EMBL/GenBank/DDBJ databases">
        <authorList>
            <person name="Palmer J.M."/>
        </authorList>
    </citation>
    <scope>NUCLEOTIDE SEQUENCE [LARGE SCALE GENOMIC DNA]</scope>
    <source>
        <strain evidence="7 8">TWF730</strain>
    </source>
</reference>
<dbReference type="AlphaFoldDB" id="A0AAV9U3A9"/>
<dbReference type="InterPro" id="IPR050121">
    <property type="entry name" value="Cytochrome_P450_monoxygenase"/>
</dbReference>
<dbReference type="GO" id="GO:0020037">
    <property type="term" value="F:heme binding"/>
    <property type="evidence" value="ECO:0007669"/>
    <property type="project" value="InterPro"/>
</dbReference>
<evidence type="ECO:0000256" key="5">
    <source>
        <dbReference type="PIRSR" id="PIRSR602403-1"/>
    </source>
</evidence>
<keyword evidence="6" id="KW-0503">Monooxygenase</keyword>
<evidence type="ECO:0008006" key="9">
    <source>
        <dbReference type="Google" id="ProtNLM"/>
    </source>
</evidence>
<gene>
    <name evidence="7" type="ORF">TWF730_003647</name>
</gene>
<dbReference type="PRINTS" id="PR00465">
    <property type="entry name" value="EP450IV"/>
</dbReference>
<dbReference type="InterPro" id="IPR017972">
    <property type="entry name" value="Cyt_P450_CS"/>
</dbReference>
<dbReference type="PANTHER" id="PTHR24305:SF232">
    <property type="entry name" value="P450, PUTATIVE (EUROFUNG)-RELATED"/>
    <property type="match status" value="1"/>
</dbReference>
<dbReference type="Pfam" id="PF00067">
    <property type="entry name" value="p450"/>
    <property type="match status" value="1"/>
</dbReference>
<keyword evidence="4 5" id="KW-0408">Iron</keyword>
<dbReference type="GO" id="GO:0005506">
    <property type="term" value="F:iron ion binding"/>
    <property type="evidence" value="ECO:0007669"/>
    <property type="project" value="InterPro"/>
</dbReference>
<feature type="binding site" description="axial binding residue" evidence="5">
    <location>
        <position position="462"/>
    </location>
    <ligand>
        <name>heme</name>
        <dbReference type="ChEBI" id="CHEBI:30413"/>
    </ligand>
    <ligandPart>
        <name>Fe</name>
        <dbReference type="ChEBI" id="CHEBI:18248"/>
    </ligandPart>
</feature>
<dbReference type="InterPro" id="IPR036396">
    <property type="entry name" value="Cyt_P450_sf"/>
</dbReference>
<proteinExistence type="inferred from homology"/>
<evidence type="ECO:0000313" key="8">
    <source>
        <dbReference type="Proteomes" id="UP001373714"/>
    </source>
</evidence>
<evidence type="ECO:0000256" key="6">
    <source>
        <dbReference type="RuleBase" id="RU000461"/>
    </source>
</evidence>
<keyword evidence="3 5" id="KW-0479">Metal-binding</keyword>
<comment type="caution">
    <text evidence="7">The sequence shown here is derived from an EMBL/GenBank/DDBJ whole genome shotgun (WGS) entry which is preliminary data.</text>
</comment>
<dbReference type="GO" id="GO:0004497">
    <property type="term" value="F:monooxygenase activity"/>
    <property type="evidence" value="ECO:0007669"/>
    <property type="project" value="UniProtKB-KW"/>
</dbReference>
<organism evidence="7 8">
    <name type="scientific">Orbilia blumenaviensis</name>
    <dbReference type="NCBI Taxonomy" id="1796055"/>
    <lineage>
        <taxon>Eukaryota</taxon>
        <taxon>Fungi</taxon>
        <taxon>Dikarya</taxon>
        <taxon>Ascomycota</taxon>
        <taxon>Pezizomycotina</taxon>
        <taxon>Orbiliomycetes</taxon>
        <taxon>Orbiliales</taxon>
        <taxon>Orbiliaceae</taxon>
        <taxon>Orbilia</taxon>
    </lineage>
</organism>
<dbReference type="Proteomes" id="UP001373714">
    <property type="component" value="Unassembled WGS sequence"/>
</dbReference>
<keyword evidence="6" id="KW-0560">Oxidoreductase</keyword>
<protein>
    <recommendedName>
        <fullName evidence="9">Pisatin demethylase</fullName>
    </recommendedName>
</protein>
<dbReference type="GO" id="GO:0016705">
    <property type="term" value="F:oxidoreductase activity, acting on paired donors, with incorporation or reduction of molecular oxygen"/>
    <property type="evidence" value="ECO:0007669"/>
    <property type="project" value="InterPro"/>
</dbReference>
<name>A0AAV9U3A9_9PEZI</name>
<dbReference type="InterPro" id="IPR001128">
    <property type="entry name" value="Cyt_P450"/>
</dbReference>
<accession>A0AAV9U3A9</accession>
<dbReference type="PROSITE" id="PS00086">
    <property type="entry name" value="CYTOCHROME_P450"/>
    <property type="match status" value="1"/>
</dbReference>
<keyword evidence="5 6" id="KW-0349">Heme</keyword>
<evidence type="ECO:0000256" key="2">
    <source>
        <dbReference type="ARBA" id="ARBA00010617"/>
    </source>
</evidence>
<comment type="similarity">
    <text evidence="2 6">Belongs to the cytochrome P450 family.</text>
</comment>
<dbReference type="Gene3D" id="1.10.630.10">
    <property type="entry name" value="Cytochrome P450"/>
    <property type="match status" value="1"/>
</dbReference>
<evidence type="ECO:0000256" key="3">
    <source>
        <dbReference type="ARBA" id="ARBA00022723"/>
    </source>
</evidence>
<evidence type="ECO:0000256" key="1">
    <source>
        <dbReference type="ARBA" id="ARBA00001971"/>
    </source>
</evidence>